<proteinExistence type="predicted"/>
<reference evidence="2" key="1">
    <citation type="submission" date="2024-06" db="EMBL/GenBank/DDBJ databases">
        <title>Mesorhizobium karijinii sp. nov., a symbiont of the iconic Swainsona formosa from arid Australia.</title>
        <authorList>
            <person name="Hill Y.J."/>
            <person name="Watkin E.L.J."/>
            <person name="O'Hara G.W."/>
            <person name="Terpolilli J."/>
            <person name="Tye M.L."/>
            <person name="Kohlmeier M.G."/>
        </authorList>
    </citation>
    <scope>NUCLEOTIDE SEQUENCE</scope>
    <source>
        <strain evidence="2">WSM2240</strain>
    </source>
</reference>
<evidence type="ECO:0000256" key="1">
    <source>
        <dbReference type="SAM" id="MobiDB-lite"/>
    </source>
</evidence>
<dbReference type="Pfam" id="PF05988">
    <property type="entry name" value="DUF899"/>
    <property type="match status" value="1"/>
</dbReference>
<evidence type="ECO:0000313" key="2">
    <source>
        <dbReference type="EMBL" id="XCG47429.1"/>
    </source>
</evidence>
<name>A0AAU8CME0_9HYPH</name>
<dbReference type="EMBL" id="CP159253">
    <property type="protein sequence ID" value="XCG47429.1"/>
    <property type="molecule type" value="Genomic_DNA"/>
</dbReference>
<gene>
    <name evidence="2" type="ORF">ABVK50_19400</name>
</gene>
<dbReference type="SUPFAM" id="SSF52833">
    <property type="entry name" value="Thioredoxin-like"/>
    <property type="match status" value="1"/>
</dbReference>
<accession>A0AAU8CME0</accession>
<dbReference type="RefSeq" id="WP_353645021.1">
    <property type="nucleotide sequence ID" value="NZ_CP159253.1"/>
</dbReference>
<protein>
    <submittedName>
        <fullName evidence="2">DUF899 family protein</fullName>
    </submittedName>
</protein>
<dbReference type="InterPro" id="IPR036249">
    <property type="entry name" value="Thioredoxin-like_sf"/>
</dbReference>
<dbReference type="InterPro" id="IPR010296">
    <property type="entry name" value="DUF899_thioredox"/>
</dbReference>
<dbReference type="AlphaFoldDB" id="A0AAU8CME0"/>
<feature type="region of interest" description="Disordered" evidence="1">
    <location>
        <begin position="235"/>
        <end position="254"/>
    </location>
</feature>
<organism evidence="2">
    <name type="scientific">Mesorhizobium sp. WSM2240</name>
    <dbReference type="NCBI Taxonomy" id="3228851"/>
    <lineage>
        <taxon>Bacteria</taxon>
        <taxon>Pseudomonadati</taxon>
        <taxon>Pseudomonadota</taxon>
        <taxon>Alphaproteobacteria</taxon>
        <taxon>Hyphomicrobiales</taxon>
        <taxon>Phyllobacteriaceae</taxon>
        <taxon>Mesorhizobium</taxon>
    </lineage>
</organism>
<sequence>MNFPNESPEYRAARDRLLEKEIELRRQMEAVAEERRKLPQGGMLKEDYVFDGLGPDGKPARIRFSELFSPGRDTLILYNMMFPRYPTDPRPKPAEGAFASLPHEDSPCPSCTALVNQWDGAAPHLEAAGFNFVIVANAPLERLLTFARERGWRHLRFLSSAGSSFKRDYHGEDEAGHQVPLLQVFHRTEGGIRHFWSSELHFAEAEPGQDERAFGTLEPVWNFIDLTPAGRRPDWNVGLNDRGPEEAKPGLVGV</sequence>